<evidence type="ECO:0000256" key="2">
    <source>
        <dbReference type="ARBA" id="ARBA00031870"/>
    </source>
</evidence>
<dbReference type="GO" id="GO:0006396">
    <property type="term" value="P:RNA processing"/>
    <property type="evidence" value="ECO:0007669"/>
    <property type="project" value="UniProtKB-ARBA"/>
</dbReference>
<dbReference type="GO" id="GO:0003723">
    <property type="term" value="F:RNA binding"/>
    <property type="evidence" value="ECO:0007669"/>
    <property type="project" value="InterPro"/>
</dbReference>
<dbReference type="GO" id="GO:0009982">
    <property type="term" value="F:pseudouridine synthase activity"/>
    <property type="evidence" value="ECO:0007669"/>
    <property type="project" value="InterPro"/>
</dbReference>
<dbReference type="SUPFAM" id="SSF55120">
    <property type="entry name" value="Pseudouridine synthase"/>
    <property type="match status" value="1"/>
</dbReference>
<dbReference type="InterPro" id="IPR050188">
    <property type="entry name" value="RluA_PseudoU_synthase"/>
</dbReference>
<dbReference type="OrthoDB" id="9773999at2"/>
<reference evidence="5 6" key="1">
    <citation type="submission" date="2019-05" db="EMBL/GenBank/DDBJ databases">
        <title>Complete genome sequencing of Anaerostipes rhamnosivorans.</title>
        <authorList>
            <person name="Bui T.P.N."/>
            <person name="de Vos W.M."/>
        </authorList>
    </citation>
    <scope>NUCLEOTIDE SEQUENCE [LARGE SCALE GENOMIC DNA]</scope>
    <source>
        <strain evidence="5 6">1y2</strain>
    </source>
</reference>
<name>A0A4P8IFV5_9FIRM</name>
<dbReference type="EMBL" id="CP040058">
    <property type="protein sequence ID" value="QCP36738.1"/>
    <property type="molecule type" value="Genomic_DNA"/>
</dbReference>
<dbReference type="Proteomes" id="UP000298653">
    <property type="component" value="Chromosome"/>
</dbReference>
<dbReference type="InterPro" id="IPR006145">
    <property type="entry name" value="PsdUridine_synth_RsuA/RluA"/>
</dbReference>
<dbReference type="PANTHER" id="PTHR21600">
    <property type="entry name" value="MITOCHONDRIAL RNA PSEUDOURIDINE SYNTHASE"/>
    <property type="match status" value="1"/>
</dbReference>
<evidence type="ECO:0000259" key="4">
    <source>
        <dbReference type="Pfam" id="PF00849"/>
    </source>
</evidence>
<keyword evidence="6" id="KW-1185">Reference proteome</keyword>
<dbReference type="CDD" id="cd02869">
    <property type="entry name" value="PseudoU_synth_RluA_like"/>
    <property type="match status" value="1"/>
</dbReference>
<feature type="domain" description="Pseudouridine synthase RsuA/RluA-like" evidence="4">
    <location>
        <begin position="15"/>
        <end position="175"/>
    </location>
</feature>
<proteinExistence type="predicted"/>
<evidence type="ECO:0000256" key="3">
    <source>
        <dbReference type="ARBA" id="ARBA00033164"/>
    </source>
</evidence>
<dbReference type="KEGG" id="arf:AR1Y2_3284"/>
<dbReference type="AlphaFoldDB" id="A0A4P8IFV5"/>
<dbReference type="GO" id="GO:0001522">
    <property type="term" value="P:pseudouridine synthesis"/>
    <property type="evidence" value="ECO:0007669"/>
    <property type="project" value="InterPro"/>
</dbReference>
<sequence length="238" mass="27527">MRRKKDVKILYRDNHIAVCEKPAGMPTADDKTGDMDVFHSLKNQLFYEENLDREPELYMIHRLDRPVGGVMVFARSKEAAAELSRQVREHIFEKDYQAVVNGWLPEEDGVFTDYLKKNEKKNVSAVVEEGTPGAKKAELSYEVLDMVETGEGKFSYCLIHLLTGRHHQIRVQFASRGFGLFGDTKYNPKFQKTKKQYEEIGLYATRISFLHPETGEACTYKAEPYGRAFRMLEELDSW</sequence>
<organism evidence="5 6">
    <name type="scientific">Anaerostipes rhamnosivorans</name>
    <dbReference type="NCBI Taxonomy" id="1229621"/>
    <lineage>
        <taxon>Bacteria</taxon>
        <taxon>Bacillati</taxon>
        <taxon>Bacillota</taxon>
        <taxon>Clostridia</taxon>
        <taxon>Lachnospirales</taxon>
        <taxon>Lachnospiraceae</taxon>
        <taxon>Anaerostipes</taxon>
    </lineage>
</organism>
<protein>
    <recommendedName>
        <fullName evidence="2">RNA pseudouridylate synthase</fullName>
    </recommendedName>
    <alternativeName>
        <fullName evidence="3">RNA-uridine isomerase</fullName>
    </alternativeName>
</protein>
<accession>A0A4P8IFV5</accession>
<dbReference type="Pfam" id="PF00849">
    <property type="entry name" value="PseudoU_synth_2"/>
    <property type="match status" value="1"/>
</dbReference>
<gene>
    <name evidence="5" type="ORF">AR1Y2_3284</name>
</gene>
<evidence type="ECO:0000313" key="5">
    <source>
        <dbReference type="EMBL" id="QCP36738.1"/>
    </source>
</evidence>
<dbReference type="RefSeq" id="WP_137329916.1">
    <property type="nucleotide sequence ID" value="NZ_CP040058.1"/>
</dbReference>
<evidence type="ECO:0000256" key="1">
    <source>
        <dbReference type="ARBA" id="ARBA00000073"/>
    </source>
</evidence>
<dbReference type="InterPro" id="IPR020103">
    <property type="entry name" value="PsdUridine_synth_cat_dom_sf"/>
</dbReference>
<dbReference type="Gene3D" id="3.30.2350.10">
    <property type="entry name" value="Pseudouridine synthase"/>
    <property type="match status" value="1"/>
</dbReference>
<evidence type="ECO:0000313" key="6">
    <source>
        <dbReference type="Proteomes" id="UP000298653"/>
    </source>
</evidence>
<dbReference type="GO" id="GO:0140098">
    <property type="term" value="F:catalytic activity, acting on RNA"/>
    <property type="evidence" value="ECO:0007669"/>
    <property type="project" value="UniProtKB-ARBA"/>
</dbReference>
<comment type="catalytic activity">
    <reaction evidence="1">
        <text>a uridine in RNA = a pseudouridine in RNA</text>
        <dbReference type="Rhea" id="RHEA:48348"/>
        <dbReference type="Rhea" id="RHEA-COMP:12068"/>
        <dbReference type="Rhea" id="RHEA-COMP:12069"/>
        <dbReference type="ChEBI" id="CHEBI:65314"/>
        <dbReference type="ChEBI" id="CHEBI:65315"/>
    </reaction>
</comment>